<name>A0A060LS16_9BACI</name>
<dbReference type="OrthoDB" id="2934516at2"/>
<proteinExistence type="predicted"/>
<accession>A0A060LS16</accession>
<keyword evidence="2" id="KW-1185">Reference proteome</keyword>
<evidence type="ECO:0000313" key="2">
    <source>
        <dbReference type="Proteomes" id="UP000027142"/>
    </source>
</evidence>
<dbReference type="Proteomes" id="UP000027142">
    <property type="component" value="Chromosome"/>
</dbReference>
<dbReference type="KEGG" id="ble:BleG1_0339"/>
<gene>
    <name evidence="1" type="ORF">BleG1_0339</name>
</gene>
<dbReference type="STRING" id="1246626.BleG1_0339"/>
<reference evidence="1 2" key="1">
    <citation type="journal article" date="2014" name="Gene">
        <title>A comparative genomic analysis of the alkalitolerant soil bacterium Bacillus lehensis G1.</title>
        <authorList>
            <person name="Noor Y.M."/>
            <person name="Samsulrizal N.H."/>
            <person name="Jema'on N.A."/>
            <person name="Low K.O."/>
            <person name="Ramli A.N."/>
            <person name="Alias N.I."/>
            <person name="Damis S.I."/>
            <person name="Fuzi S.F."/>
            <person name="Isa M.N."/>
            <person name="Murad A.M."/>
            <person name="Raih M.F."/>
            <person name="Bakar F.D."/>
            <person name="Najimudin N."/>
            <person name="Mahadi N.M."/>
            <person name="Illias R.M."/>
        </authorList>
    </citation>
    <scope>NUCLEOTIDE SEQUENCE [LARGE SCALE GENOMIC DNA]</scope>
    <source>
        <strain evidence="1 2">G1</strain>
    </source>
</reference>
<dbReference type="HOGENOM" id="CLU_1955201_0_0_9"/>
<dbReference type="RefSeq" id="WP_038476447.1">
    <property type="nucleotide sequence ID" value="NZ_CP003923.1"/>
</dbReference>
<sequence>MLIDSGRYHHITDTYLQEQQRHYVQDELYYGYPVKQESGWSLNLEVHYEKARETSADEGSSNFYLCAFPLNESKEAREARKAELLAVISMRESVLKSGGLLGFMCSTFPMWKRIGMESKEKSRKERIG</sequence>
<organism evidence="1 2">
    <name type="scientific">Shouchella lehensis G1</name>
    <dbReference type="NCBI Taxonomy" id="1246626"/>
    <lineage>
        <taxon>Bacteria</taxon>
        <taxon>Bacillati</taxon>
        <taxon>Bacillota</taxon>
        <taxon>Bacilli</taxon>
        <taxon>Bacillales</taxon>
        <taxon>Bacillaceae</taxon>
        <taxon>Shouchella</taxon>
    </lineage>
</organism>
<dbReference type="AlphaFoldDB" id="A0A060LS16"/>
<evidence type="ECO:0000313" key="1">
    <source>
        <dbReference type="EMBL" id="AIC92947.1"/>
    </source>
</evidence>
<protein>
    <submittedName>
        <fullName evidence="1">Uncharacterized protein</fullName>
    </submittedName>
</protein>
<dbReference type="PATRIC" id="fig|1246626.3.peg.328"/>
<dbReference type="EMBL" id="CP003923">
    <property type="protein sequence ID" value="AIC92947.1"/>
    <property type="molecule type" value="Genomic_DNA"/>
</dbReference>